<feature type="domain" description="BRCT" evidence="2">
    <location>
        <begin position="1"/>
        <end position="129"/>
    </location>
</feature>
<accession>A0A7S1QPN3</accession>
<feature type="region of interest" description="Disordered" evidence="1">
    <location>
        <begin position="185"/>
        <end position="207"/>
    </location>
</feature>
<proteinExistence type="predicted"/>
<protein>
    <recommendedName>
        <fullName evidence="2">BRCT domain-containing protein</fullName>
    </recommendedName>
</protein>
<evidence type="ECO:0000259" key="2">
    <source>
        <dbReference type="PROSITE" id="PS50172"/>
    </source>
</evidence>
<gene>
    <name evidence="3" type="ORF">NDES1114_LOCUS29523</name>
</gene>
<evidence type="ECO:0000313" key="3">
    <source>
        <dbReference type="EMBL" id="CAD9144580.1"/>
    </source>
</evidence>
<feature type="compositionally biased region" description="Low complexity" evidence="1">
    <location>
        <begin position="197"/>
        <end position="207"/>
    </location>
</feature>
<dbReference type="EMBL" id="HBGF01044101">
    <property type="protein sequence ID" value="CAD9144580.1"/>
    <property type="molecule type" value="Transcribed_RNA"/>
</dbReference>
<organism evidence="3">
    <name type="scientific">Neobodo designis</name>
    <name type="common">Flagellated protozoan</name>
    <name type="synonym">Bodo designis</name>
    <dbReference type="NCBI Taxonomy" id="312471"/>
    <lineage>
        <taxon>Eukaryota</taxon>
        <taxon>Discoba</taxon>
        <taxon>Euglenozoa</taxon>
        <taxon>Kinetoplastea</taxon>
        <taxon>Metakinetoplastina</taxon>
        <taxon>Neobodonida</taxon>
        <taxon>Neobodo</taxon>
    </lineage>
</organism>
<sequence>MERIFAGTYFFFCASMSDAATHTPDRGMPLLDVVIRNGGGLLSSLPRAPVTQRGRRDSCSDEGLGCADQQPNVSTVLAIGTPSECYFVREAYRKNKGGHVSNRVVFVRPAYISDCVAANRPLPVGPYEVFRPSQHSNDAPVSSNAHRGPAAGHDFESLELAVAVEMHRAAREIEEEIAWRKRLPREKSGSPRVTHPSNVSRSSSVSSVAERHWMGTVDEKLAAVIQQGRAVVGESRTVT</sequence>
<dbReference type="InterPro" id="IPR001357">
    <property type="entry name" value="BRCT_dom"/>
</dbReference>
<name>A0A7S1QPN3_NEODS</name>
<dbReference type="AlphaFoldDB" id="A0A7S1QPN3"/>
<evidence type="ECO:0000256" key="1">
    <source>
        <dbReference type="SAM" id="MobiDB-lite"/>
    </source>
</evidence>
<dbReference type="PROSITE" id="PS50172">
    <property type="entry name" value="BRCT"/>
    <property type="match status" value="1"/>
</dbReference>
<reference evidence="3" key="1">
    <citation type="submission" date="2021-01" db="EMBL/GenBank/DDBJ databases">
        <authorList>
            <person name="Corre E."/>
            <person name="Pelletier E."/>
            <person name="Niang G."/>
            <person name="Scheremetjew M."/>
            <person name="Finn R."/>
            <person name="Kale V."/>
            <person name="Holt S."/>
            <person name="Cochrane G."/>
            <person name="Meng A."/>
            <person name="Brown T."/>
            <person name="Cohen L."/>
        </authorList>
    </citation>
    <scope>NUCLEOTIDE SEQUENCE</scope>
    <source>
        <strain evidence="3">CCAP 1951/1</strain>
    </source>
</reference>